<name>U5H4D2_USTV1</name>
<dbReference type="EMBL" id="AEIJ01000217">
    <property type="status" value="NOT_ANNOTATED_CDS"/>
    <property type="molecule type" value="Genomic_DNA"/>
</dbReference>
<reference evidence="3" key="4">
    <citation type="submission" date="2015-06" db="UniProtKB">
        <authorList>
            <consortium name="EnsemblFungi"/>
        </authorList>
    </citation>
    <scope>IDENTIFICATION</scope>
</reference>
<dbReference type="HOGENOM" id="CLU_1564063_0_0_1"/>
<evidence type="ECO:0000313" key="4">
    <source>
        <dbReference type="Proteomes" id="UP000017200"/>
    </source>
</evidence>
<evidence type="ECO:0000256" key="1">
    <source>
        <dbReference type="SAM" id="MobiDB-lite"/>
    </source>
</evidence>
<proteinExistence type="predicted"/>
<evidence type="ECO:0000313" key="3">
    <source>
        <dbReference type="EnsemblFungi" id="MVLG_02176T0"/>
    </source>
</evidence>
<dbReference type="AlphaFoldDB" id="U5H4D2"/>
<dbReference type="Proteomes" id="UP000017200">
    <property type="component" value="Unassembled WGS sequence"/>
</dbReference>
<keyword evidence="4" id="KW-1185">Reference proteome</keyword>
<dbReference type="OrthoDB" id="2539947at2759"/>
<protein>
    <submittedName>
        <fullName evidence="2 3">Uncharacterized protein</fullName>
    </submittedName>
</protein>
<reference evidence="2 4" key="3">
    <citation type="journal article" date="2015" name="BMC Genomics">
        <title>Sex and parasites: genomic and transcriptomic analysis of Microbotryum lychnidis-dioicae, the biotrophic and plant-castrating anther smut fungus.</title>
        <authorList>
            <person name="Perlin M.H."/>
            <person name="Amselem J."/>
            <person name="Fontanillas E."/>
            <person name="Toh S.S."/>
            <person name="Chen Z."/>
            <person name="Goldberg J."/>
            <person name="Duplessis S."/>
            <person name="Henrissat B."/>
            <person name="Young S."/>
            <person name="Zeng Q."/>
            <person name="Aguileta G."/>
            <person name="Petit E."/>
            <person name="Badouin H."/>
            <person name="Andrews J."/>
            <person name="Razeeq D."/>
            <person name="Gabaldon T."/>
            <person name="Quesneville H."/>
            <person name="Giraud T."/>
            <person name="Hood M.E."/>
            <person name="Schultz D.J."/>
            <person name="Cuomo C.A."/>
        </authorList>
    </citation>
    <scope>NUCLEOTIDE SEQUENCE [LARGE SCALE GENOMIC DNA]</scope>
    <source>
        <strain evidence="2">P1A1 Lamole</strain>
        <strain evidence="4">p1A1 Lamole</strain>
    </source>
</reference>
<accession>U5H4D2</accession>
<dbReference type="EnsemblFungi" id="MVLG_02176T0">
    <property type="protein sequence ID" value="MVLG_02176T0"/>
    <property type="gene ID" value="MVLG_02176"/>
</dbReference>
<gene>
    <name evidence="2" type="ORF">MVLG_02176</name>
</gene>
<sequence length="171" mass="18599">MPPMPAGNPWMGATATAAGAPSAAGTAAEALANNVASAAASHHLPPQVPHASFHPHYQTIQPNLHPHQPYTVELYRSCRRSGPRFFPLLLVGGVSVWASNKIYKLRQENYDLRDRIRSDDKASLASATIASTSLSLDEGKDTNNKATSGRGEWRRDWRGRRYGGPRGEEEA</sequence>
<dbReference type="EMBL" id="GL541658">
    <property type="protein sequence ID" value="KDE07501.1"/>
    <property type="molecule type" value="Genomic_DNA"/>
</dbReference>
<reference evidence="2" key="2">
    <citation type="submission" date="2010-11" db="EMBL/GenBank/DDBJ databases">
        <authorList>
            <consortium name="The Broad Institute Genome Sequencing Platform"/>
            <person name="Earl A."/>
            <person name="Ward D."/>
            <person name="Feldgarden M."/>
            <person name="Gevers D."/>
            <person name="Butler R."/>
            <person name="Young S.K."/>
            <person name="Zeng Q."/>
            <person name="Gargeya S."/>
            <person name="Fitzgerald M."/>
            <person name="Haas B."/>
            <person name="Abouelleil A."/>
            <person name="Alvarado L."/>
            <person name="Arachchi H.M."/>
            <person name="Berlin A."/>
            <person name="Brown A."/>
            <person name="Chapman S.B."/>
            <person name="Chen Z."/>
            <person name="Dunbar C."/>
            <person name="Freedman E."/>
            <person name="Gearin G."/>
            <person name="Gellesch M."/>
            <person name="Goldberg J."/>
            <person name="Griggs A."/>
            <person name="Gujja S."/>
            <person name="Heilman E."/>
            <person name="Heiman D."/>
            <person name="Howarth C."/>
            <person name="Larson L."/>
            <person name="Lui A."/>
            <person name="MacDonald P.J.P."/>
            <person name="Mehta T."/>
            <person name="Montmayeur A."/>
            <person name="Murphy C."/>
            <person name="Neiman D."/>
            <person name="Pearson M."/>
            <person name="Priest M."/>
            <person name="Roberts A."/>
            <person name="Saif S."/>
            <person name="Shea T."/>
            <person name="Shenoy N."/>
            <person name="Sisk P."/>
            <person name="Stolte C."/>
            <person name="Sykes S."/>
            <person name="White J."/>
            <person name="Yandava C."/>
            <person name="Wortman J."/>
            <person name="Nusbaum C."/>
            <person name="Birren B."/>
        </authorList>
    </citation>
    <scope>NUCLEOTIDE SEQUENCE</scope>
    <source>
        <strain evidence="2">P1A1 Lamole</strain>
    </source>
</reference>
<organism evidence="2">
    <name type="scientific">Microbotryum lychnidis-dioicae (strain p1A1 Lamole / MvSl-1064)</name>
    <name type="common">Anther smut fungus</name>
    <dbReference type="NCBI Taxonomy" id="683840"/>
    <lineage>
        <taxon>Eukaryota</taxon>
        <taxon>Fungi</taxon>
        <taxon>Dikarya</taxon>
        <taxon>Basidiomycota</taxon>
        <taxon>Pucciniomycotina</taxon>
        <taxon>Microbotryomycetes</taxon>
        <taxon>Microbotryales</taxon>
        <taxon>Microbotryaceae</taxon>
        <taxon>Microbotryum</taxon>
    </lineage>
</organism>
<dbReference type="InParanoid" id="U5H4D2"/>
<evidence type="ECO:0000313" key="2">
    <source>
        <dbReference type="EMBL" id="KDE07501.1"/>
    </source>
</evidence>
<reference evidence="4" key="1">
    <citation type="submission" date="2010-11" db="EMBL/GenBank/DDBJ databases">
        <title>The genome sequence of Microbotryum violaceum strain p1A1 Lamole.</title>
        <authorList>
            <person name="Cuomo C."/>
            <person name="Perlin M."/>
            <person name="Young S.K."/>
            <person name="Zeng Q."/>
            <person name="Gargeya S."/>
            <person name="Alvarado L."/>
            <person name="Berlin A."/>
            <person name="Chapman S.B."/>
            <person name="Chen Z."/>
            <person name="Freedman E."/>
            <person name="Gellesch M."/>
            <person name="Goldberg J."/>
            <person name="Griggs A."/>
            <person name="Gujja S."/>
            <person name="Heilman E."/>
            <person name="Heiman D."/>
            <person name="Howarth C."/>
            <person name="Mehta T."/>
            <person name="Neiman D."/>
            <person name="Pearson M."/>
            <person name="Roberts A."/>
            <person name="Saif S."/>
            <person name="Shea T."/>
            <person name="Shenoy N."/>
            <person name="Sisk P."/>
            <person name="Stolte C."/>
            <person name="Sykes S."/>
            <person name="White J."/>
            <person name="Yandava C."/>
            <person name="Haas B."/>
            <person name="Nusbaum C."/>
            <person name="Birren B."/>
        </authorList>
    </citation>
    <scope>NUCLEOTIDE SEQUENCE [LARGE SCALE GENOMIC DNA]</scope>
    <source>
        <strain evidence="4">p1A1 Lamole</strain>
    </source>
</reference>
<feature type="region of interest" description="Disordered" evidence="1">
    <location>
        <begin position="135"/>
        <end position="171"/>
    </location>
</feature>